<feature type="transmembrane region" description="Helical" evidence="2">
    <location>
        <begin position="225"/>
        <end position="250"/>
    </location>
</feature>
<keyword evidence="2" id="KW-0812">Transmembrane</keyword>
<feature type="transmembrane region" description="Helical" evidence="2">
    <location>
        <begin position="160"/>
        <end position="180"/>
    </location>
</feature>
<evidence type="ECO:0000313" key="4">
    <source>
        <dbReference type="Proteomes" id="UP000766486"/>
    </source>
</evidence>
<feature type="compositionally biased region" description="Low complexity" evidence="1">
    <location>
        <begin position="301"/>
        <end position="313"/>
    </location>
</feature>
<keyword evidence="2" id="KW-0472">Membrane</keyword>
<feature type="transmembrane region" description="Helical" evidence="2">
    <location>
        <begin position="129"/>
        <end position="148"/>
    </location>
</feature>
<feature type="region of interest" description="Disordered" evidence="1">
    <location>
        <begin position="301"/>
        <end position="329"/>
    </location>
</feature>
<organism evidence="3 4">
    <name type="scientific">Bionectria ochroleuca</name>
    <name type="common">Gliocladium roseum</name>
    <dbReference type="NCBI Taxonomy" id="29856"/>
    <lineage>
        <taxon>Eukaryota</taxon>
        <taxon>Fungi</taxon>
        <taxon>Dikarya</taxon>
        <taxon>Ascomycota</taxon>
        <taxon>Pezizomycotina</taxon>
        <taxon>Sordariomycetes</taxon>
        <taxon>Hypocreomycetidae</taxon>
        <taxon>Hypocreales</taxon>
        <taxon>Bionectriaceae</taxon>
        <taxon>Clonostachys</taxon>
    </lineage>
</organism>
<sequence length="329" mass="37110">MPSIPVYLSLRDEAIAVTGGGSTPKIVKISNRNLSSLTPYGSIIITCGVIFIVLLSNILERWVLRMVYKETYRNLEKGENERRRRSFTYYHVGALMLFSLFCTGVYPVLMFLVGPGDFGTHVGRKGGGATIGDMLFLFAEIYTAYYLYEMCFRTQFASPLTIAHHVGLLLVVQTSVALFADSDSHKEATLEFYMCMVWGAFDVVVEMPIFVSMIVWRVKRHNHKLLANIGLGCCIWILVAATTEVVVTIYLLNRSWHRWGTVFRVITPVVFTLWIATQLYGAYRLYGMGRAQLQEHRKASGSIESESIESGISEPERAKTKVLETKVSE</sequence>
<feature type="transmembrane region" description="Helical" evidence="2">
    <location>
        <begin position="192"/>
        <end position="216"/>
    </location>
</feature>
<evidence type="ECO:0000313" key="3">
    <source>
        <dbReference type="EMBL" id="VUC28042.1"/>
    </source>
</evidence>
<proteinExistence type="predicted"/>
<name>A0ABY6UAD5_BIOOC</name>
<evidence type="ECO:0000256" key="2">
    <source>
        <dbReference type="SAM" id="Phobius"/>
    </source>
</evidence>
<keyword evidence="4" id="KW-1185">Reference proteome</keyword>
<gene>
    <name evidence="3" type="ORF">CLO192961_LOCUS225205</name>
</gene>
<comment type="caution">
    <text evidence="3">The sequence shown here is derived from an EMBL/GenBank/DDBJ whole genome shotgun (WGS) entry which is preliminary data.</text>
</comment>
<feature type="transmembrane region" description="Helical" evidence="2">
    <location>
        <begin position="262"/>
        <end position="283"/>
    </location>
</feature>
<protein>
    <recommendedName>
        <fullName evidence="5">TLC domain-containing protein</fullName>
    </recommendedName>
</protein>
<evidence type="ECO:0008006" key="5">
    <source>
        <dbReference type="Google" id="ProtNLM"/>
    </source>
</evidence>
<evidence type="ECO:0000256" key="1">
    <source>
        <dbReference type="SAM" id="MobiDB-lite"/>
    </source>
</evidence>
<accession>A0ABY6UAD5</accession>
<dbReference type="Proteomes" id="UP000766486">
    <property type="component" value="Unassembled WGS sequence"/>
</dbReference>
<feature type="transmembrane region" description="Helical" evidence="2">
    <location>
        <begin position="40"/>
        <end position="59"/>
    </location>
</feature>
<feature type="transmembrane region" description="Helical" evidence="2">
    <location>
        <begin position="87"/>
        <end position="109"/>
    </location>
</feature>
<reference evidence="3 4" key="1">
    <citation type="submission" date="2019-06" db="EMBL/GenBank/DDBJ databases">
        <authorList>
            <person name="Broberg M."/>
        </authorList>
    </citation>
    <scope>NUCLEOTIDE SEQUENCE [LARGE SCALE GENOMIC DNA]</scope>
</reference>
<dbReference type="EMBL" id="CABFNS010000780">
    <property type="protein sequence ID" value="VUC28042.1"/>
    <property type="molecule type" value="Genomic_DNA"/>
</dbReference>
<keyword evidence="2" id="KW-1133">Transmembrane helix</keyword>
<feature type="compositionally biased region" description="Basic and acidic residues" evidence="1">
    <location>
        <begin position="314"/>
        <end position="329"/>
    </location>
</feature>